<name>W1PE66_AMBTC</name>
<dbReference type="Proteomes" id="UP000017836">
    <property type="component" value="Unassembled WGS sequence"/>
</dbReference>
<reference evidence="2" key="1">
    <citation type="journal article" date="2013" name="Science">
        <title>The Amborella genome and the evolution of flowering plants.</title>
        <authorList>
            <consortium name="Amborella Genome Project"/>
        </authorList>
    </citation>
    <scope>NUCLEOTIDE SEQUENCE [LARGE SCALE GENOMIC DNA]</scope>
</reference>
<proteinExistence type="predicted"/>
<dbReference type="HOGENOM" id="CLU_2389116_0_0_1"/>
<accession>W1PE66</accession>
<sequence>MSLWNYIMSLWGISRDNVVSNPYGVARLRPKRKYKTNPCQPPLLGASKHICDGSSILGELEQSGSLRTIILLTYIGPRQMCTVNDAKAIFTIAG</sequence>
<evidence type="ECO:0000313" key="2">
    <source>
        <dbReference type="Proteomes" id="UP000017836"/>
    </source>
</evidence>
<organism evidence="1 2">
    <name type="scientific">Amborella trichopoda</name>
    <dbReference type="NCBI Taxonomy" id="13333"/>
    <lineage>
        <taxon>Eukaryota</taxon>
        <taxon>Viridiplantae</taxon>
        <taxon>Streptophyta</taxon>
        <taxon>Embryophyta</taxon>
        <taxon>Tracheophyta</taxon>
        <taxon>Spermatophyta</taxon>
        <taxon>Magnoliopsida</taxon>
        <taxon>Amborellales</taxon>
        <taxon>Amborellaceae</taxon>
        <taxon>Amborella</taxon>
    </lineage>
</organism>
<protein>
    <submittedName>
        <fullName evidence="1">Uncharacterized protein</fullName>
    </submittedName>
</protein>
<evidence type="ECO:0000313" key="1">
    <source>
        <dbReference type="EMBL" id="ERN05921.1"/>
    </source>
</evidence>
<gene>
    <name evidence="1" type="ORF">AMTR_s00006p00268820</name>
</gene>
<dbReference type="EMBL" id="KI393980">
    <property type="protein sequence ID" value="ERN05921.1"/>
    <property type="molecule type" value="Genomic_DNA"/>
</dbReference>
<dbReference type="AlphaFoldDB" id="W1PE66"/>
<dbReference type="Gramene" id="ERN05921">
    <property type="protein sequence ID" value="ERN05921"/>
    <property type="gene ID" value="AMTR_s00006p00268820"/>
</dbReference>
<keyword evidence="2" id="KW-1185">Reference proteome</keyword>